<dbReference type="Pfam" id="PF12680">
    <property type="entry name" value="SnoaL_2"/>
    <property type="match status" value="1"/>
</dbReference>
<dbReference type="NCBIfam" id="NF006089">
    <property type="entry name" value="PRK08241.1"/>
    <property type="match status" value="1"/>
</dbReference>
<name>A0ABV7YDE9_9ACTN</name>
<protein>
    <submittedName>
        <fullName evidence="9">Sigma-70 family RNA polymerase sigma factor</fullName>
    </submittedName>
</protein>
<dbReference type="InterPro" id="IPR036388">
    <property type="entry name" value="WH-like_DNA-bd_sf"/>
</dbReference>
<keyword evidence="10" id="KW-1185">Reference proteome</keyword>
<evidence type="ECO:0000313" key="9">
    <source>
        <dbReference type="EMBL" id="MFC3762666.1"/>
    </source>
</evidence>
<evidence type="ECO:0000256" key="1">
    <source>
        <dbReference type="ARBA" id="ARBA00010641"/>
    </source>
</evidence>
<dbReference type="Gene3D" id="1.10.10.10">
    <property type="entry name" value="Winged helix-like DNA-binding domain superfamily/Winged helix DNA-binding domain"/>
    <property type="match status" value="1"/>
</dbReference>
<dbReference type="SUPFAM" id="SSF88659">
    <property type="entry name" value="Sigma3 and sigma4 domains of RNA polymerase sigma factors"/>
    <property type="match status" value="1"/>
</dbReference>
<dbReference type="CDD" id="cd06171">
    <property type="entry name" value="Sigma70_r4"/>
    <property type="match status" value="1"/>
</dbReference>
<evidence type="ECO:0000313" key="10">
    <source>
        <dbReference type="Proteomes" id="UP001595699"/>
    </source>
</evidence>
<comment type="caution">
    <text evidence="9">The sequence shown here is derived from an EMBL/GenBank/DDBJ whole genome shotgun (WGS) entry which is preliminary data.</text>
</comment>
<dbReference type="Proteomes" id="UP001595699">
    <property type="component" value="Unassembled WGS sequence"/>
</dbReference>
<dbReference type="InterPro" id="IPR007627">
    <property type="entry name" value="RNA_pol_sigma70_r2"/>
</dbReference>
<dbReference type="SUPFAM" id="SSF54427">
    <property type="entry name" value="NTF2-like"/>
    <property type="match status" value="1"/>
</dbReference>
<evidence type="ECO:0000256" key="3">
    <source>
        <dbReference type="ARBA" id="ARBA00023015"/>
    </source>
</evidence>
<dbReference type="PANTHER" id="PTHR43133:SF65">
    <property type="entry name" value="ECF RNA POLYMERASE SIGMA FACTOR SIGG"/>
    <property type="match status" value="1"/>
</dbReference>
<dbReference type="Gene3D" id="3.10.450.50">
    <property type="match status" value="1"/>
</dbReference>
<keyword evidence="4" id="KW-0731">Sigma factor</keyword>
<dbReference type="Gene3D" id="1.10.1740.10">
    <property type="match status" value="1"/>
</dbReference>
<evidence type="ECO:0000256" key="2">
    <source>
        <dbReference type="ARBA" id="ARBA00011344"/>
    </source>
</evidence>
<dbReference type="InterPro" id="IPR037401">
    <property type="entry name" value="SnoaL-like"/>
</dbReference>
<accession>A0ABV7YDE9</accession>
<feature type="domain" description="RNA polymerase sigma-70 region 2" evidence="6">
    <location>
        <begin position="21"/>
        <end position="86"/>
    </location>
</feature>
<dbReference type="InterPro" id="IPR013325">
    <property type="entry name" value="RNA_pol_sigma_r2"/>
</dbReference>
<evidence type="ECO:0000259" key="8">
    <source>
        <dbReference type="Pfam" id="PF12680"/>
    </source>
</evidence>
<dbReference type="NCBIfam" id="TIGR02960">
    <property type="entry name" value="SigX5"/>
    <property type="match status" value="1"/>
</dbReference>
<keyword evidence="5" id="KW-0804">Transcription</keyword>
<keyword evidence="3" id="KW-0805">Transcription regulation</keyword>
<dbReference type="InterPro" id="IPR013249">
    <property type="entry name" value="RNA_pol_sigma70_r4_t2"/>
</dbReference>
<dbReference type="RefSeq" id="WP_205118941.1">
    <property type="nucleotide sequence ID" value="NZ_JAFBCM010000001.1"/>
</dbReference>
<dbReference type="NCBIfam" id="TIGR02937">
    <property type="entry name" value="sigma70-ECF"/>
    <property type="match status" value="1"/>
</dbReference>
<gene>
    <name evidence="9" type="ORF">ACFOUW_17620</name>
</gene>
<dbReference type="InterPro" id="IPR013324">
    <property type="entry name" value="RNA_pol_sigma_r3/r4-like"/>
</dbReference>
<evidence type="ECO:0000256" key="4">
    <source>
        <dbReference type="ARBA" id="ARBA00023082"/>
    </source>
</evidence>
<evidence type="ECO:0000256" key="5">
    <source>
        <dbReference type="ARBA" id="ARBA00023163"/>
    </source>
</evidence>
<feature type="domain" description="RNA polymerase sigma factor 70 region 4 type 2" evidence="7">
    <location>
        <begin position="127"/>
        <end position="176"/>
    </location>
</feature>
<feature type="domain" description="SnoaL-like" evidence="8">
    <location>
        <begin position="202"/>
        <end position="296"/>
    </location>
</feature>
<comment type="subunit">
    <text evidence="2">Interacts transiently with the RNA polymerase catalytic core formed by RpoA, RpoB, RpoC and RpoZ (2 alpha, 1 beta, 1 beta' and 1 omega subunit) to form the RNA polymerase holoenzyme that can initiate transcription.</text>
</comment>
<dbReference type="InterPro" id="IPR014284">
    <property type="entry name" value="RNA_pol_sigma-70_dom"/>
</dbReference>
<organism evidence="9 10">
    <name type="scientific">Tenggerimyces flavus</name>
    <dbReference type="NCBI Taxonomy" id="1708749"/>
    <lineage>
        <taxon>Bacteria</taxon>
        <taxon>Bacillati</taxon>
        <taxon>Actinomycetota</taxon>
        <taxon>Actinomycetes</taxon>
        <taxon>Propionibacteriales</taxon>
        <taxon>Nocardioidaceae</taxon>
        <taxon>Tenggerimyces</taxon>
    </lineage>
</organism>
<dbReference type="InterPro" id="IPR014305">
    <property type="entry name" value="RNA_pol_sigma-G_actinobac"/>
</dbReference>
<evidence type="ECO:0000259" key="6">
    <source>
        <dbReference type="Pfam" id="PF04542"/>
    </source>
</evidence>
<dbReference type="InterPro" id="IPR032710">
    <property type="entry name" value="NTF2-like_dom_sf"/>
</dbReference>
<evidence type="ECO:0000259" key="7">
    <source>
        <dbReference type="Pfam" id="PF08281"/>
    </source>
</evidence>
<dbReference type="SUPFAM" id="SSF88946">
    <property type="entry name" value="Sigma2 domain of RNA polymerase sigma factors"/>
    <property type="match status" value="1"/>
</dbReference>
<proteinExistence type="inferred from homology"/>
<comment type="similarity">
    <text evidence="1">Belongs to the sigma-70 factor family. ECF subfamily.</text>
</comment>
<dbReference type="Pfam" id="PF08281">
    <property type="entry name" value="Sigma70_r4_2"/>
    <property type="match status" value="1"/>
</dbReference>
<dbReference type="InterPro" id="IPR039425">
    <property type="entry name" value="RNA_pol_sigma-70-like"/>
</dbReference>
<dbReference type="Pfam" id="PF04542">
    <property type="entry name" value="Sigma70_r2"/>
    <property type="match status" value="1"/>
</dbReference>
<reference evidence="10" key="1">
    <citation type="journal article" date="2019" name="Int. J. Syst. Evol. Microbiol.">
        <title>The Global Catalogue of Microorganisms (GCM) 10K type strain sequencing project: providing services to taxonomists for standard genome sequencing and annotation.</title>
        <authorList>
            <consortium name="The Broad Institute Genomics Platform"/>
            <consortium name="The Broad Institute Genome Sequencing Center for Infectious Disease"/>
            <person name="Wu L."/>
            <person name="Ma J."/>
        </authorList>
    </citation>
    <scope>NUCLEOTIDE SEQUENCE [LARGE SCALE GENOMIC DNA]</scope>
    <source>
        <strain evidence="10">CGMCC 4.7241</strain>
    </source>
</reference>
<dbReference type="EMBL" id="JBHRZH010000015">
    <property type="protein sequence ID" value="MFC3762666.1"/>
    <property type="molecule type" value="Genomic_DNA"/>
</dbReference>
<sequence length="321" mass="35873">MTDTTLLTAARGGDEDAYRELVDTYRHELHAHSYRMLGSVHDAEDALQEALLRAWRGLGRFEGRSSVRAWLYKIVTNVCLSFIERRPSRVLPTGLEAHAGEALWLEPYPIDDAEAAYEQRESLELAFVVALQQLPALQRAVLLLREVLGYTAREVAETLDTTVPAVNSALQRARKAVDEALPEPSQQVTLRALDDAELRGLVTQYVDAWEAGDIERIVSMLTEDAKFSMPPEPEWYDGLAAIRAFMPIGPLTVRWRFVPTWSNGQLAFGTYGYDPERDAYVPHAIDVLTLRGTKVSAITAFIDADIFPAYGLPMELPADAR</sequence>
<dbReference type="PANTHER" id="PTHR43133">
    <property type="entry name" value="RNA POLYMERASE ECF-TYPE SIGMA FACTO"/>
    <property type="match status" value="1"/>
</dbReference>